<reference evidence="1 2" key="1">
    <citation type="submission" date="2024-08" db="EMBL/GenBank/DDBJ databases">
        <authorList>
            <person name="Lu H."/>
        </authorList>
    </citation>
    <scope>NUCLEOTIDE SEQUENCE [LARGE SCALE GENOMIC DNA]</scope>
    <source>
        <strain evidence="1 2">BYS87W</strain>
    </source>
</reference>
<name>A0ABW7GUA8_9BURK</name>
<sequence>MKAHLHQLRAKGAFITADVLRGMKPITGLLSLHERKDYRLGRVVRTARLVDANVPGDVDLVPELMDAQVLGIRDNRLTIAGYERLDNQDFAQSWQIELG</sequence>
<protein>
    <submittedName>
        <fullName evidence="1">Uncharacterized protein</fullName>
    </submittedName>
</protein>
<dbReference type="EMBL" id="JBIGIB010000001">
    <property type="protein sequence ID" value="MFG6465513.1"/>
    <property type="molecule type" value="Genomic_DNA"/>
</dbReference>
<accession>A0ABW7GUA8</accession>
<keyword evidence="2" id="KW-1185">Reference proteome</keyword>
<organism evidence="1 2">
    <name type="scientific">Pelomonas baiyunensis</name>
    <dbReference type="NCBI Taxonomy" id="3299026"/>
    <lineage>
        <taxon>Bacteria</taxon>
        <taxon>Pseudomonadati</taxon>
        <taxon>Pseudomonadota</taxon>
        <taxon>Betaproteobacteria</taxon>
        <taxon>Burkholderiales</taxon>
        <taxon>Sphaerotilaceae</taxon>
        <taxon>Roseateles</taxon>
    </lineage>
</organism>
<comment type="caution">
    <text evidence="1">The sequence shown here is derived from an EMBL/GenBank/DDBJ whole genome shotgun (WGS) entry which is preliminary data.</text>
</comment>
<evidence type="ECO:0000313" key="2">
    <source>
        <dbReference type="Proteomes" id="UP001606303"/>
    </source>
</evidence>
<evidence type="ECO:0000313" key="1">
    <source>
        <dbReference type="EMBL" id="MFG6465513.1"/>
    </source>
</evidence>
<proteinExistence type="predicted"/>
<dbReference type="Proteomes" id="UP001606303">
    <property type="component" value="Unassembled WGS sequence"/>
</dbReference>
<dbReference type="RefSeq" id="WP_394381125.1">
    <property type="nucleotide sequence ID" value="NZ_JBIGIB010000001.1"/>
</dbReference>
<gene>
    <name evidence="1" type="ORF">ACG01O_02710</name>
</gene>